<organism evidence="1 2">
    <name type="scientific">Endocarpon pusillum</name>
    <dbReference type="NCBI Taxonomy" id="364733"/>
    <lineage>
        <taxon>Eukaryota</taxon>
        <taxon>Fungi</taxon>
        <taxon>Dikarya</taxon>
        <taxon>Ascomycota</taxon>
        <taxon>Pezizomycotina</taxon>
        <taxon>Eurotiomycetes</taxon>
        <taxon>Chaetothyriomycetidae</taxon>
        <taxon>Verrucariales</taxon>
        <taxon>Verrucariaceae</taxon>
        <taxon>Endocarpon</taxon>
    </lineage>
</organism>
<name>A0A8H7APM0_9EURO</name>
<protein>
    <submittedName>
        <fullName evidence="1">Uncharacterized protein</fullName>
    </submittedName>
</protein>
<accession>A0A8H7APM0</accession>
<evidence type="ECO:0000313" key="1">
    <source>
        <dbReference type="EMBL" id="KAF7511907.1"/>
    </source>
</evidence>
<reference evidence="1" key="1">
    <citation type="submission" date="2020-02" db="EMBL/GenBank/DDBJ databases">
        <authorList>
            <person name="Palmer J.M."/>
        </authorList>
    </citation>
    <scope>NUCLEOTIDE SEQUENCE</scope>
    <source>
        <strain evidence="1">EPUS1.4</strain>
        <tissue evidence="1">Thallus</tissue>
    </source>
</reference>
<sequence>MQCSKYGEVQQQSPKFTAANRIAACSLQCSKDHKDKCGVPHNALIDAAATDSLYQESRDSEPVVGRAQQSAIDSITNAAEVQELFVRYPKLRTQLRGIYEASLKHDESEQHSRYQGESNTHHSRTRGYYKDAVYVHKQHWTPEKGIQTGLNKLHMCLRASNADFRGLKEFCKVTTGFQQAGSQLDADEGKLPYMKPTVRKNPAYQKVLGSPSA</sequence>
<comment type="caution">
    <text evidence="1">The sequence shown here is derived from an EMBL/GenBank/DDBJ whole genome shotgun (WGS) entry which is preliminary data.</text>
</comment>
<gene>
    <name evidence="1" type="ORF">GJ744_003140</name>
</gene>
<proteinExistence type="predicted"/>
<keyword evidence="2" id="KW-1185">Reference proteome</keyword>
<evidence type="ECO:0000313" key="2">
    <source>
        <dbReference type="Proteomes" id="UP000606974"/>
    </source>
</evidence>
<dbReference type="Proteomes" id="UP000606974">
    <property type="component" value="Unassembled WGS sequence"/>
</dbReference>
<dbReference type="OrthoDB" id="18412at2759"/>
<dbReference type="EMBL" id="JAACFV010000016">
    <property type="protein sequence ID" value="KAF7511907.1"/>
    <property type="molecule type" value="Genomic_DNA"/>
</dbReference>
<dbReference type="AlphaFoldDB" id="A0A8H7APM0"/>